<gene>
    <name evidence="2" type="ORF">E5676_scaffold598G00020</name>
    <name evidence="1" type="ORF">E6C27_scaffold38G002160</name>
</gene>
<evidence type="ECO:0000313" key="3">
    <source>
        <dbReference type="Proteomes" id="UP000321393"/>
    </source>
</evidence>
<keyword evidence="1" id="KW-0808">Transferase</keyword>
<sequence>MSSSNLSPKFKAFTTSLDTATVSKNIYEAMESHGWNTALMKEMGAFEKNKTWDLCTLPEGDKTVECKWIPSLDLPPPSRGSTSDFLDSWTGTNEALGCTIFFLRFFLIQETWLVGRMVSWRMNSRGAVRAKGMKGMGLETFKRCLEVENVKQYSIDKMSRRDDCITT</sequence>
<proteinExistence type="predicted"/>
<evidence type="ECO:0000313" key="1">
    <source>
        <dbReference type="EMBL" id="KAA0067147.1"/>
    </source>
</evidence>
<dbReference type="Proteomes" id="UP000321947">
    <property type="component" value="Unassembled WGS sequence"/>
</dbReference>
<accession>A0A5A7VJ14</accession>
<dbReference type="EMBL" id="SSTE01000699">
    <property type="protein sequence ID" value="KAA0067147.1"/>
    <property type="molecule type" value="Genomic_DNA"/>
</dbReference>
<keyword evidence="1" id="KW-0548">Nucleotidyltransferase</keyword>
<dbReference type="GO" id="GO:0003964">
    <property type="term" value="F:RNA-directed DNA polymerase activity"/>
    <property type="evidence" value="ECO:0007669"/>
    <property type="project" value="UniProtKB-KW"/>
</dbReference>
<protein>
    <submittedName>
        <fullName evidence="1">Reverse transcriptase</fullName>
    </submittedName>
</protein>
<name>A0A5A7VJ14_CUCMM</name>
<comment type="caution">
    <text evidence="1">The sequence shown here is derived from an EMBL/GenBank/DDBJ whole genome shotgun (WGS) entry which is preliminary data.</text>
</comment>
<reference evidence="3 4" key="1">
    <citation type="submission" date="2019-08" db="EMBL/GenBank/DDBJ databases">
        <title>Draft genome sequences of two oriental melons (Cucumis melo L. var makuwa).</title>
        <authorList>
            <person name="Kwon S.-Y."/>
        </authorList>
    </citation>
    <scope>NUCLEOTIDE SEQUENCE [LARGE SCALE GENOMIC DNA]</scope>
    <source>
        <strain evidence="4">cv. Chang Bougi</strain>
        <strain evidence="3">cv. SW 3</strain>
        <tissue evidence="1">Leaf</tissue>
    </source>
</reference>
<dbReference type="Proteomes" id="UP000321393">
    <property type="component" value="Unassembled WGS sequence"/>
</dbReference>
<evidence type="ECO:0000313" key="2">
    <source>
        <dbReference type="EMBL" id="TYJ97451.1"/>
    </source>
</evidence>
<organism evidence="1 3">
    <name type="scientific">Cucumis melo var. makuwa</name>
    <name type="common">Oriental melon</name>
    <dbReference type="NCBI Taxonomy" id="1194695"/>
    <lineage>
        <taxon>Eukaryota</taxon>
        <taxon>Viridiplantae</taxon>
        <taxon>Streptophyta</taxon>
        <taxon>Embryophyta</taxon>
        <taxon>Tracheophyta</taxon>
        <taxon>Spermatophyta</taxon>
        <taxon>Magnoliopsida</taxon>
        <taxon>eudicotyledons</taxon>
        <taxon>Gunneridae</taxon>
        <taxon>Pentapetalae</taxon>
        <taxon>rosids</taxon>
        <taxon>fabids</taxon>
        <taxon>Cucurbitales</taxon>
        <taxon>Cucurbitaceae</taxon>
        <taxon>Benincaseae</taxon>
        <taxon>Cucumis</taxon>
    </lineage>
</organism>
<keyword evidence="1" id="KW-0695">RNA-directed DNA polymerase</keyword>
<evidence type="ECO:0000313" key="4">
    <source>
        <dbReference type="Proteomes" id="UP000321947"/>
    </source>
</evidence>
<dbReference type="EMBL" id="SSTD01018855">
    <property type="protein sequence ID" value="TYJ97451.1"/>
    <property type="molecule type" value="Genomic_DNA"/>
</dbReference>
<dbReference type="AlphaFoldDB" id="A0A5A7VJ14"/>